<keyword evidence="8" id="KW-0472">Membrane</keyword>
<reference evidence="13" key="1">
    <citation type="submission" date="2018-12" db="EMBL/GenBank/DDBJ databases">
        <authorList>
            <person name="Yazar S."/>
        </authorList>
    </citation>
    <scope>NUCLEOTIDE SEQUENCE [LARGE SCALE GENOMIC DNA]</scope>
</reference>
<keyword evidence="6" id="KW-0175">Coiled coil</keyword>
<feature type="domain" description="SH3" evidence="10">
    <location>
        <begin position="287"/>
        <end position="346"/>
    </location>
</feature>
<dbReference type="GO" id="GO:0042802">
    <property type="term" value="F:identical protein binding"/>
    <property type="evidence" value="ECO:0007669"/>
    <property type="project" value="Ensembl"/>
</dbReference>
<dbReference type="AlphaFoldDB" id="A0A4X2K690"/>
<gene>
    <name evidence="12" type="primary">SH3GL3</name>
</gene>
<dbReference type="Gene3D" id="2.30.30.40">
    <property type="entry name" value="SH3 Domains"/>
    <property type="match status" value="1"/>
</dbReference>
<dbReference type="PANTHER" id="PTHR14167">
    <property type="entry name" value="SH3 DOMAIN-CONTAINING"/>
    <property type="match status" value="1"/>
</dbReference>
<dbReference type="GeneTree" id="ENSGT00940000157398"/>
<proteinExistence type="inferred from homology"/>
<name>A0A4X2K690_VOMUR</name>
<dbReference type="GO" id="GO:0016191">
    <property type="term" value="P:synaptic vesicle uncoating"/>
    <property type="evidence" value="ECO:0007669"/>
    <property type="project" value="TreeGrafter"/>
</dbReference>
<keyword evidence="7" id="KW-0446">Lipid-binding</keyword>
<dbReference type="GO" id="GO:0016020">
    <property type="term" value="C:membrane"/>
    <property type="evidence" value="ECO:0007669"/>
    <property type="project" value="UniProtKB-SubCell"/>
</dbReference>
<dbReference type="SMART" id="SM00326">
    <property type="entry name" value="SH3"/>
    <property type="match status" value="1"/>
</dbReference>
<dbReference type="InterPro" id="IPR050384">
    <property type="entry name" value="Endophilin_SH3RF"/>
</dbReference>
<dbReference type="PROSITE" id="PS50002">
    <property type="entry name" value="SH3"/>
    <property type="match status" value="1"/>
</dbReference>
<comment type="similarity">
    <text evidence="3">Belongs to the endophilin family.</text>
</comment>
<dbReference type="InterPro" id="IPR036028">
    <property type="entry name" value="SH3-like_dom_sf"/>
</dbReference>
<evidence type="ECO:0000259" key="11">
    <source>
        <dbReference type="PROSITE" id="PS51021"/>
    </source>
</evidence>
<keyword evidence="5" id="KW-0254">Endocytosis</keyword>
<evidence type="ECO:0000313" key="12">
    <source>
        <dbReference type="Ensembl" id="ENSVURP00010005591.1"/>
    </source>
</evidence>
<dbReference type="Pfam" id="PF00018">
    <property type="entry name" value="SH3_1"/>
    <property type="match status" value="1"/>
</dbReference>
<reference evidence="12" key="3">
    <citation type="submission" date="2025-09" db="UniProtKB">
        <authorList>
            <consortium name="Ensembl"/>
        </authorList>
    </citation>
    <scope>IDENTIFICATION</scope>
</reference>
<dbReference type="OrthoDB" id="443981at2759"/>
<evidence type="ECO:0000256" key="7">
    <source>
        <dbReference type="ARBA" id="ARBA00023121"/>
    </source>
</evidence>
<dbReference type="RefSeq" id="XP_027707259.1">
    <property type="nucleotide sequence ID" value="XM_027851458.1"/>
</dbReference>
<protein>
    <submittedName>
        <fullName evidence="12">SH3 domain containing GRB2 like 3, endophilin A3</fullName>
    </submittedName>
</protein>
<dbReference type="SMART" id="SM00721">
    <property type="entry name" value="BAR"/>
    <property type="match status" value="1"/>
</dbReference>
<dbReference type="PROSITE" id="PS51021">
    <property type="entry name" value="BAR"/>
    <property type="match status" value="1"/>
</dbReference>
<evidence type="ECO:0000256" key="2">
    <source>
        <dbReference type="ARBA" id="ARBA00004412"/>
    </source>
</evidence>
<dbReference type="InterPro" id="IPR035824">
    <property type="entry name" value="Endophilin_A_SH3"/>
</dbReference>
<evidence type="ECO:0000256" key="9">
    <source>
        <dbReference type="PROSITE-ProRule" id="PRU00192"/>
    </source>
</evidence>
<dbReference type="SUPFAM" id="SSF103657">
    <property type="entry name" value="BAR/IMD domain-like"/>
    <property type="match status" value="1"/>
</dbReference>
<dbReference type="GO" id="GO:0098793">
    <property type="term" value="C:presynapse"/>
    <property type="evidence" value="ECO:0007669"/>
    <property type="project" value="TreeGrafter"/>
</dbReference>
<dbReference type="InterPro" id="IPR004148">
    <property type="entry name" value="BAR_dom"/>
</dbReference>
<evidence type="ECO:0000256" key="3">
    <source>
        <dbReference type="ARBA" id="ARBA00006697"/>
    </source>
</evidence>
<dbReference type="GO" id="GO:0005769">
    <property type="term" value="C:early endosome"/>
    <property type="evidence" value="ECO:0007669"/>
    <property type="project" value="UniProtKB-SubCell"/>
</dbReference>
<evidence type="ECO:0000256" key="1">
    <source>
        <dbReference type="ARBA" id="ARBA00004170"/>
    </source>
</evidence>
<dbReference type="Proteomes" id="UP000314987">
    <property type="component" value="Unassembled WGS sequence"/>
</dbReference>
<feature type="domain" description="BAR" evidence="11">
    <location>
        <begin position="18"/>
        <end position="249"/>
    </location>
</feature>
<keyword evidence="13" id="KW-1185">Reference proteome</keyword>
<sequence length="349" mass="40136">MSVSGLKKQFHKASQFFSEKISRVERTKLDEEFLELQRRTEVTNKAIEGLLTKCTEYLQPNTAYRMKLGMQNTVSKITGQVGTTGYPQPEGLLGDSMLRYGAELGEDSMFGQALLDFGESMKLMAEVKGYLDINVKQNFIDPLQLLQEKDLKEITCLLKKLEGRRLDYDYKKRRVSRIPGEELRTAVKKFEESKELARNGMLNLLENDVEQVSQLTVFIEAMLDYHRQSADILVELHRKLQHRIRISTAFSNYNYKPETAFKTFEVDNHYSQISFHSSASSGPPIFPDHPCCRALYDFVPESERELGFKEGDIITLTSQVDENWYEGIFQGQSGFFPINYVSVLVPLPY</sequence>
<dbReference type="PRINTS" id="PR00452">
    <property type="entry name" value="SH3DOMAIN"/>
</dbReference>
<dbReference type="CDD" id="cd07592">
    <property type="entry name" value="BAR_Endophilin_A"/>
    <property type="match status" value="1"/>
</dbReference>
<dbReference type="InterPro" id="IPR001452">
    <property type="entry name" value="SH3_domain"/>
</dbReference>
<keyword evidence="4 9" id="KW-0728">SH3 domain</keyword>
<dbReference type="Gene3D" id="1.20.1270.60">
    <property type="entry name" value="Arfaptin homology (AH) domain/BAR domain"/>
    <property type="match status" value="1"/>
</dbReference>
<dbReference type="STRING" id="29139.ENSVURP00010005591"/>
<dbReference type="PANTHER" id="PTHR14167:SF45">
    <property type="entry name" value="ENDOPHILIN-A3"/>
    <property type="match status" value="1"/>
</dbReference>
<dbReference type="Ensembl" id="ENSVURT00010006331.1">
    <property type="protein sequence ID" value="ENSVURP00010005591.1"/>
    <property type="gene ID" value="ENSVURG00010004373.1"/>
</dbReference>
<dbReference type="OMA" id="NFLENDX"/>
<evidence type="ECO:0000256" key="6">
    <source>
        <dbReference type="ARBA" id="ARBA00023054"/>
    </source>
</evidence>
<comment type="subcellular location">
    <subcellularLocation>
        <location evidence="2">Early endosome</location>
    </subcellularLocation>
    <subcellularLocation>
        <location evidence="1">Membrane</location>
        <topology evidence="1">Peripheral membrane protein</topology>
    </subcellularLocation>
</comment>
<dbReference type="InterPro" id="IPR027267">
    <property type="entry name" value="AH/BAR_dom_sf"/>
</dbReference>
<dbReference type="Pfam" id="PF03114">
    <property type="entry name" value="BAR"/>
    <property type="match status" value="1"/>
</dbReference>
<evidence type="ECO:0000256" key="4">
    <source>
        <dbReference type="ARBA" id="ARBA00022443"/>
    </source>
</evidence>
<evidence type="ECO:0000256" key="5">
    <source>
        <dbReference type="ARBA" id="ARBA00022583"/>
    </source>
</evidence>
<reference evidence="12" key="2">
    <citation type="submission" date="2025-08" db="UniProtKB">
        <authorList>
            <consortium name="Ensembl"/>
        </authorList>
    </citation>
    <scope>IDENTIFICATION</scope>
</reference>
<evidence type="ECO:0000256" key="8">
    <source>
        <dbReference type="ARBA" id="ARBA00023136"/>
    </source>
</evidence>
<evidence type="ECO:0000259" key="10">
    <source>
        <dbReference type="PROSITE" id="PS50002"/>
    </source>
</evidence>
<dbReference type="GO" id="GO:0098978">
    <property type="term" value="C:glutamatergic synapse"/>
    <property type="evidence" value="ECO:0007669"/>
    <property type="project" value="TreeGrafter"/>
</dbReference>
<dbReference type="CDD" id="cd11803">
    <property type="entry name" value="SH3_Endophilin_A"/>
    <property type="match status" value="1"/>
</dbReference>
<dbReference type="CTD" id="6457"/>
<dbReference type="GO" id="GO:0008289">
    <property type="term" value="F:lipid binding"/>
    <property type="evidence" value="ECO:0007669"/>
    <property type="project" value="UniProtKB-KW"/>
</dbReference>
<organism evidence="12 13">
    <name type="scientific">Vombatus ursinus</name>
    <name type="common">Common wombat</name>
    <dbReference type="NCBI Taxonomy" id="29139"/>
    <lineage>
        <taxon>Eukaryota</taxon>
        <taxon>Metazoa</taxon>
        <taxon>Chordata</taxon>
        <taxon>Craniata</taxon>
        <taxon>Vertebrata</taxon>
        <taxon>Euteleostomi</taxon>
        <taxon>Mammalia</taxon>
        <taxon>Metatheria</taxon>
        <taxon>Diprotodontia</taxon>
        <taxon>Vombatidae</taxon>
        <taxon>Vombatus</taxon>
    </lineage>
</organism>
<evidence type="ECO:0000313" key="13">
    <source>
        <dbReference type="Proteomes" id="UP000314987"/>
    </source>
</evidence>
<accession>A0A4X2K690</accession>
<dbReference type="SUPFAM" id="SSF50044">
    <property type="entry name" value="SH3-domain"/>
    <property type="match status" value="1"/>
</dbReference>
<dbReference type="GeneID" id="114035374"/>